<dbReference type="RefSeq" id="XP_021876851.1">
    <property type="nucleotide sequence ID" value="XM_022026888.1"/>
</dbReference>
<reference evidence="1 2" key="1">
    <citation type="submission" date="2016-07" db="EMBL/GenBank/DDBJ databases">
        <title>Pervasive Adenine N6-methylation of Active Genes in Fungi.</title>
        <authorList>
            <consortium name="DOE Joint Genome Institute"/>
            <person name="Mondo S.J."/>
            <person name="Dannebaum R.O."/>
            <person name="Kuo R.C."/>
            <person name="Labutti K."/>
            <person name="Haridas S."/>
            <person name="Kuo A."/>
            <person name="Salamov A."/>
            <person name="Ahrendt S.R."/>
            <person name="Lipzen A."/>
            <person name="Sullivan W."/>
            <person name="Andreopoulos W.B."/>
            <person name="Clum A."/>
            <person name="Lindquist E."/>
            <person name="Daum C."/>
            <person name="Ramamoorthy G.K."/>
            <person name="Gryganskyi A."/>
            <person name="Culley D."/>
            <person name="Magnuson J.K."/>
            <person name="James T.Y."/>
            <person name="O'Malley M.A."/>
            <person name="Stajich J.E."/>
            <person name="Spatafora J.W."/>
            <person name="Visel A."/>
            <person name="Grigoriev I.V."/>
        </authorList>
    </citation>
    <scope>NUCLEOTIDE SEQUENCE [LARGE SCALE GENOMIC DNA]</scope>
    <source>
        <strain evidence="1 2">NRRL 3116</strain>
    </source>
</reference>
<dbReference type="InParanoid" id="A0A1Y2G9P6"/>
<evidence type="ECO:0000313" key="1">
    <source>
        <dbReference type="EMBL" id="ORZ04987.1"/>
    </source>
</evidence>
<protein>
    <submittedName>
        <fullName evidence="1">Uncharacterized protein</fullName>
    </submittedName>
</protein>
<name>A0A1Y2G9P6_9FUNG</name>
<evidence type="ECO:0000313" key="2">
    <source>
        <dbReference type="Proteomes" id="UP000193648"/>
    </source>
</evidence>
<proteinExistence type="predicted"/>
<keyword evidence="2" id="KW-1185">Reference proteome</keyword>
<gene>
    <name evidence="1" type="ORF">BCR41DRAFT_374659</name>
</gene>
<dbReference type="OrthoDB" id="2435890at2759"/>
<sequence>MDELPNIQKELPSATDVVGKSLRMHNGATSLYASGETFRQDMDSLLVAGVRTLWSRCIPPVRRAHQVQDPYTRSTRYLIFHQVIECDKQRPMFGSVESRRITVPFISGCSRDQAQNGYKLAKCWTPIASTFPLAGPPKHYVVLYAHCNTMSVYKYGNTEHLRISSITFLLCWRNTQVLHVLKPNRGIFIVFKHSTMRWLQSTPRRGPLPPQKALDLATIYLEQAHKTKDPVLALEICLDAENTLYRIHQSDRKSLVAASASGTDNTDRALCKAIAATLNNVGELFDNLGHPAHSKRGYKYVAKWGHFLKALIKIIKPST</sequence>
<dbReference type="Proteomes" id="UP000193648">
    <property type="component" value="Unassembled WGS sequence"/>
</dbReference>
<organism evidence="1 2">
    <name type="scientific">Lobosporangium transversale</name>
    <dbReference type="NCBI Taxonomy" id="64571"/>
    <lineage>
        <taxon>Eukaryota</taxon>
        <taxon>Fungi</taxon>
        <taxon>Fungi incertae sedis</taxon>
        <taxon>Mucoromycota</taxon>
        <taxon>Mortierellomycotina</taxon>
        <taxon>Mortierellomycetes</taxon>
        <taxon>Mortierellales</taxon>
        <taxon>Mortierellaceae</taxon>
        <taxon>Lobosporangium</taxon>
    </lineage>
</organism>
<accession>A0A1Y2G9P6</accession>
<comment type="caution">
    <text evidence="1">The sequence shown here is derived from an EMBL/GenBank/DDBJ whole genome shotgun (WGS) entry which is preliminary data.</text>
</comment>
<dbReference type="AlphaFoldDB" id="A0A1Y2G9P6"/>
<dbReference type="GeneID" id="33568731"/>
<dbReference type="EMBL" id="MCFF01000053">
    <property type="protein sequence ID" value="ORZ04987.1"/>
    <property type="molecule type" value="Genomic_DNA"/>
</dbReference>